<feature type="transmembrane region" description="Helical" evidence="6">
    <location>
        <begin position="306"/>
        <end position="329"/>
    </location>
</feature>
<comment type="subcellular location">
    <subcellularLocation>
        <location evidence="1">Cell membrane</location>
        <topology evidence="1">Multi-pass membrane protein</topology>
    </subcellularLocation>
</comment>
<dbReference type="InterPro" id="IPR011701">
    <property type="entry name" value="MFS"/>
</dbReference>
<dbReference type="GO" id="GO:0022857">
    <property type="term" value="F:transmembrane transporter activity"/>
    <property type="evidence" value="ECO:0007669"/>
    <property type="project" value="InterPro"/>
</dbReference>
<feature type="transmembrane region" description="Helical" evidence="6">
    <location>
        <begin position="376"/>
        <end position="397"/>
    </location>
</feature>
<feature type="transmembrane region" description="Helical" evidence="6">
    <location>
        <begin position="89"/>
        <end position="107"/>
    </location>
</feature>
<evidence type="ECO:0000313" key="7">
    <source>
        <dbReference type="EMBL" id="MDQ0904313.1"/>
    </source>
</evidence>
<dbReference type="PANTHER" id="PTHR23513:SF6">
    <property type="entry name" value="MAJOR FACILITATOR SUPERFAMILY ASSOCIATED DOMAIN-CONTAINING PROTEIN"/>
    <property type="match status" value="1"/>
</dbReference>
<feature type="transmembrane region" description="Helical" evidence="6">
    <location>
        <begin position="403"/>
        <end position="421"/>
    </location>
</feature>
<dbReference type="SUPFAM" id="SSF103473">
    <property type="entry name" value="MFS general substrate transporter"/>
    <property type="match status" value="1"/>
</dbReference>
<evidence type="ECO:0000256" key="1">
    <source>
        <dbReference type="ARBA" id="ARBA00004651"/>
    </source>
</evidence>
<accession>A0AAW8F6B1</accession>
<evidence type="ECO:0000313" key="8">
    <source>
        <dbReference type="Proteomes" id="UP001234216"/>
    </source>
</evidence>
<sequence length="453" mass="47686">MTHESSTETTVPAAEASARLGRAFYAVQSAALLNGVGTRCGQLAVAWWSLSETGSTATFAAFVAAGSGAEIAARGLLGWLGDTYRPERLIAWCYLISSLLVAALASLYLGNRYHPAVLVVGLTGIGICNGIREPLQTTVVRLLVPVGLVETAMRRRSTVLALSSVLGPIVASLLLGFCGTGPTLVINTTAVCCSFALMRMVPAPSDEPRRVQGQPRLLTWYRSTRDGFRAAYRIRCEFQLALLALAVNLGLYPVFAVLVPALTHRAFPQDTWLIGVAEGAFGAGLFVGSTGLVSRLARRSGTRFSSVMTGFALTGTSILSSGVAAAAFTRRPAELAAALTVCFFAGGIGLIMITVNTSTVRVLATPAAMRNRITSTVAFISGLAIPIGNLLGGALAQHLGEDGALITLGLIILGSTCLSLFSRDLRHVLTLPDDSVQDAYSRLYPHAFPKENL</sequence>
<evidence type="ECO:0000256" key="2">
    <source>
        <dbReference type="ARBA" id="ARBA00022475"/>
    </source>
</evidence>
<dbReference type="Pfam" id="PF07690">
    <property type="entry name" value="MFS_1"/>
    <property type="match status" value="1"/>
</dbReference>
<dbReference type="EMBL" id="JAUSZV010000001">
    <property type="protein sequence ID" value="MDQ0904313.1"/>
    <property type="molecule type" value="Genomic_DNA"/>
</dbReference>
<dbReference type="Proteomes" id="UP001234216">
    <property type="component" value="Unassembled WGS sequence"/>
</dbReference>
<evidence type="ECO:0000256" key="3">
    <source>
        <dbReference type="ARBA" id="ARBA00022692"/>
    </source>
</evidence>
<dbReference type="AlphaFoldDB" id="A0AAW8F6B1"/>
<organism evidence="7 8">
    <name type="scientific">Streptomyces canus</name>
    <dbReference type="NCBI Taxonomy" id="58343"/>
    <lineage>
        <taxon>Bacteria</taxon>
        <taxon>Bacillati</taxon>
        <taxon>Actinomycetota</taxon>
        <taxon>Actinomycetes</taxon>
        <taxon>Kitasatosporales</taxon>
        <taxon>Streptomycetaceae</taxon>
        <taxon>Streptomyces</taxon>
        <taxon>Streptomyces aurantiacus group</taxon>
    </lineage>
</organism>
<keyword evidence="2" id="KW-1003">Cell membrane</keyword>
<reference evidence="7" key="1">
    <citation type="submission" date="2023-07" db="EMBL/GenBank/DDBJ databases">
        <title>Comparative genomics of wheat-associated soil bacteria to identify genetic determinants of phenazine resistance.</title>
        <authorList>
            <person name="Mouncey N."/>
        </authorList>
    </citation>
    <scope>NUCLEOTIDE SEQUENCE</scope>
    <source>
        <strain evidence="7">V4I22</strain>
    </source>
</reference>
<gene>
    <name evidence="7" type="ORF">QFZ22_000298</name>
</gene>
<feature type="transmembrane region" description="Helical" evidence="6">
    <location>
        <begin position="335"/>
        <end position="355"/>
    </location>
</feature>
<evidence type="ECO:0000256" key="6">
    <source>
        <dbReference type="SAM" id="Phobius"/>
    </source>
</evidence>
<keyword evidence="5 6" id="KW-0472">Membrane</keyword>
<keyword evidence="3 6" id="KW-0812">Transmembrane</keyword>
<proteinExistence type="predicted"/>
<feature type="transmembrane region" description="Helical" evidence="6">
    <location>
        <begin position="238"/>
        <end position="259"/>
    </location>
</feature>
<keyword evidence="4 6" id="KW-1133">Transmembrane helix</keyword>
<dbReference type="InterPro" id="IPR036259">
    <property type="entry name" value="MFS_trans_sf"/>
</dbReference>
<dbReference type="CDD" id="cd06173">
    <property type="entry name" value="MFS_MefA_like"/>
    <property type="match status" value="1"/>
</dbReference>
<evidence type="ECO:0000256" key="5">
    <source>
        <dbReference type="ARBA" id="ARBA00023136"/>
    </source>
</evidence>
<protein>
    <submittedName>
        <fullName evidence="7">DHA3 family macrolide efflux protein-like MFS transporter</fullName>
    </submittedName>
</protein>
<name>A0AAW8F6B1_9ACTN</name>
<comment type="caution">
    <text evidence="7">The sequence shown here is derived from an EMBL/GenBank/DDBJ whole genome shotgun (WGS) entry which is preliminary data.</text>
</comment>
<dbReference type="RefSeq" id="WP_306971880.1">
    <property type="nucleotide sequence ID" value="NZ_JAUSZV010000001.1"/>
</dbReference>
<dbReference type="GO" id="GO:0005886">
    <property type="term" value="C:plasma membrane"/>
    <property type="evidence" value="ECO:0007669"/>
    <property type="project" value="UniProtKB-SubCell"/>
</dbReference>
<dbReference type="Gene3D" id="1.20.1250.20">
    <property type="entry name" value="MFS general substrate transporter like domains"/>
    <property type="match status" value="1"/>
</dbReference>
<dbReference type="PANTHER" id="PTHR23513">
    <property type="entry name" value="INTEGRAL MEMBRANE EFFLUX PROTEIN-RELATED"/>
    <property type="match status" value="1"/>
</dbReference>
<evidence type="ECO:0000256" key="4">
    <source>
        <dbReference type="ARBA" id="ARBA00022989"/>
    </source>
</evidence>
<feature type="transmembrane region" description="Helical" evidence="6">
    <location>
        <begin position="271"/>
        <end position="294"/>
    </location>
</feature>